<comment type="similarity">
    <text evidence="5">Belongs to the bacterial solute-binding protein PotD/PotF family.</text>
</comment>
<keyword evidence="2 5" id="KW-0813">Transport</keyword>
<gene>
    <name evidence="7" type="ORF">CHU95_14330</name>
</gene>
<protein>
    <recommendedName>
        <fullName evidence="5">Putrescine-binding periplasmic protein</fullName>
    </recommendedName>
</protein>
<organism evidence="7 8">
    <name type="scientific">Niveispirillum lacus</name>
    <dbReference type="NCBI Taxonomy" id="1981099"/>
    <lineage>
        <taxon>Bacteria</taxon>
        <taxon>Pseudomonadati</taxon>
        <taxon>Pseudomonadota</taxon>
        <taxon>Alphaproteobacteria</taxon>
        <taxon>Rhodospirillales</taxon>
        <taxon>Azospirillaceae</taxon>
        <taxon>Niveispirillum</taxon>
    </lineage>
</organism>
<dbReference type="GO" id="GO:0015846">
    <property type="term" value="P:polyamine transport"/>
    <property type="evidence" value="ECO:0007669"/>
    <property type="project" value="InterPro"/>
</dbReference>
<evidence type="ECO:0000256" key="2">
    <source>
        <dbReference type="ARBA" id="ARBA00022448"/>
    </source>
</evidence>
<evidence type="ECO:0000256" key="5">
    <source>
        <dbReference type="PIRNR" id="PIRNR019574"/>
    </source>
</evidence>
<reference evidence="7 8" key="1">
    <citation type="submission" date="2017-07" db="EMBL/GenBank/DDBJ databases">
        <title>Niveispirillum cyanobacteriorum sp. nov., isolated from cyanobacterial aggregates in a eutrophic lake.</title>
        <authorList>
            <person name="Cai H."/>
        </authorList>
    </citation>
    <scope>NUCLEOTIDE SEQUENCE [LARGE SCALE GENOMIC DNA]</scope>
    <source>
        <strain evidence="8">TH1-14</strain>
    </source>
</reference>
<evidence type="ECO:0000313" key="7">
    <source>
        <dbReference type="EMBL" id="OYQ33559.1"/>
    </source>
</evidence>
<dbReference type="EMBL" id="NOXU01000030">
    <property type="protein sequence ID" value="OYQ33559.1"/>
    <property type="molecule type" value="Genomic_DNA"/>
</dbReference>
<sequence length="364" mass="39606">MKLKHVIGAVGMVAAVAIGQTAMAQEKKVNIYNWADYIGETTLDDFTKATGIKTQYDVFTDLETLESKLLVGNSGYDVAMPSAEPTMRKLIQAKAIQKLDKSKIPNLKNLDPELMKLVESTDPGNEYGVIYQWGTIGIGYNVEKVKELLPNAPTDSWQLVMNPENAKKLAACGIVFLDSQTDILPSVFKSQGLDPNSENSEDTKKAEAAMLAIRPHIKTFVPSVIDPLATGDACVAVGYSGDVFQAAARAEEAKAKFSIAYSIPKEGAQVWFDMATIPAGANVATASAFINYVLEPKVMAGISDFVAYANAVPASWKLMSPDVANNPAIFPPKDVMAKMFTVKQISQKAERERTRTWTRIKTGR</sequence>
<dbReference type="InterPro" id="IPR001188">
    <property type="entry name" value="Sperm_putr-bd"/>
</dbReference>
<feature type="signal peptide" evidence="6">
    <location>
        <begin position="1"/>
        <end position="24"/>
    </location>
</feature>
<dbReference type="AlphaFoldDB" id="A0A255YWK1"/>
<dbReference type="PANTHER" id="PTHR30222">
    <property type="entry name" value="SPERMIDINE/PUTRESCINE-BINDING PERIPLASMIC PROTEIN"/>
    <property type="match status" value="1"/>
</dbReference>
<evidence type="ECO:0000256" key="6">
    <source>
        <dbReference type="SAM" id="SignalP"/>
    </source>
</evidence>
<dbReference type="GO" id="GO:0042597">
    <property type="term" value="C:periplasmic space"/>
    <property type="evidence" value="ECO:0007669"/>
    <property type="project" value="UniProtKB-SubCell"/>
</dbReference>
<proteinExistence type="inferred from homology"/>
<dbReference type="PRINTS" id="PR00909">
    <property type="entry name" value="SPERMDNBNDNG"/>
</dbReference>
<dbReference type="PIRSF" id="PIRSF019574">
    <property type="entry name" value="Periplasmic_polyamine_BP"/>
    <property type="match status" value="1"/>
</dbReference>
<evidence type="ECO:0000256" key="3">
    <source>
        <dbReference type="ARBA" id="ARBA00022729"/>
    </source>
</evidence>
<comment type="subcellular location">
    <subcellularLocation>
        <location evidence="1 5">Periplasm</location>
    </subcellularLocation>
</comment>
<dbReference type="Gene3D" id="3.40.190.10">
    <property type="entry name" value="Periplasmic binding protein-like II"/>
    <property type="match status" value="2"/>
</dbReference>
<keyword evidence="3 6" id="KW-0732">Signal</keyword>
<keyword evidence="8" id="KW-1185">Reference proteome</keyword>
<dbReference type="SUPFAM" id="SSF53850">
    <property type="entry name" value="Periplasmic binding protein-like II"/>
    <property type="match status" value="1"/>
</dbReference>
<dbReference type="InterPro" id="IPR006059">
    <property type="entry name" value="SBP"/>
</dbReference>
<dbReference type="GO" id="GO:0019808">
    <property type="term" value="F:polyamine binding"/>
    <property type="evidence" value="ECO:0007669"/>
    <property type="project" value="InterPro"/>
</dbReference>
<dbReference type="PANTHER" id="PTHR30222:SF12">
    <property type="entry name" value="NORSPERMIDINE SENSOR"/>
    <property type="match status" value="1"/>
</dbReference>
<evidence type="ECO:0000313" key="8">
    <source>
        <dbReference type="Proteomes" id="UP000216998"/>
    </source>
</evidence>
<dbReference type="Proteomes" id="UP000216998">
    <property type="component" value="Unassembled WGS sequence"/>
</dbReference>
<dbReference type="Pfam" id="PF13416">
    <property type="entry name" value="SBP_bac_8"/>
    <property type="match status" value="1"/>
</dbReference>
<feature type="chain" id="PRO_5013350246" description="Putrescine-binding periplasmic protein" evidence="6">
    <location>
        <begin position="25"/>
        <end position="364"/>
    </location>
</feature>
<accession>A0A255YWK1</accession>
<comment type="function">
    <text evidence="5">Required for the activity of the bacterial periplasmic transport system of putrescine.</text>
</comment>
<comment type="caution">
    <text evidence="7">The sequence shown here is derived from an EMBL/GenBank/DDBJ whole genome shotgun (WGS) entry which is preliminary data.</text>
</comment>
<evidence type="ECO:0000256" key="1">
    <source>
        <dbReference type="ARBA" id="ARBA00004418"/>
    </source>
</evidence>
<dbReference type="RefSeq" id="WP_094457002.1">
    <property type="nucleotide sequence ID" value="NZ_NOXU01000030.1"/>
</dbReference>
<keyword evidence="4 5" id="KW-0574">Periplasm</keyword>
<dbReference type="OrthoDB" id="9769319at2"/>
<name>A0A255YWK1_9PROT</name>
<evidence type="ECO:0000256" key="4">
    <source>
        <dbReference type="ARBA" id="ARBA00022764"/>
    </source>
</evidence>